<dbReference type="InterPro" id="IPR001623">
    <property type="entry name" value="DnaJ_domain"/>
</dbReference>
<dbReference type="Gene3D" id="3.30.70.20">
    <property type="match status" value="1"/>
</dbReference>
<dbReference type="EMBL" id="CAUJNA010001435">
    <property type="protein sequence ID" value="CAJ1386885.1"/>
    <property type="molecule type" value="Genomic_DNA"/>
</dbReference>
<evidence type="ECO:0000313" key="3">
    <source>
        <dbReference type="Proteomes" id="UP001178507"/>
    </source>
</evidence>
<dbReference type="SUPFAM" id="SSF46565">
    <property type="entry name" value="Chaperone J-domain"/>
    <property type="match status" value="1"/>
</dbReference>
<dbReference type="SUPFAM" id="SSF54862">
    <property type="entry name" value="4Fe-4S ferredoxins"/>
    <property type="match status" value="1"/>
</dbReference>
<accession>A0AA36IID7</accession>
<dbReference type="InterPro" id="IPR036869">
    <property type="entry name" value="J_dom_sf"/>
</dbReference>
<organism evidence="2 3">
    <name type="scientific">Effrenium voratum</name>
    <dbReference type="NCBI Taxonomy" id="2562239"/>
    <lineage>
        <taxon>Eukaryota</taxon>
        <taxon>Sar</taxon>
        <taxon>Alveolata</taxon>
        <taxon>Dinophyceae</taxon>
        <taxon>Suessiales</taxon>
        <taxon>Symbiodiniaceae</taxon>
        <taxon>Effrenium</taxon>
    </lineage>
</organism>
<dbReference type="PANTHER" id="PTHR45295">
    <property type="entry name" value="CHAPERONE PROTEIN DNAJ C76, CHLOROPLASTIC"/>
    <property type="match status" value="1"/>
</dbReference>
<evidence type="ECO:0000259" key="1">
    <source>
        <dbReference type="PROSITE" id="PS50076"/>
    </source>
</evidence>
<dbReference type="Gene3D" id="1.10.287.110">
    <property type="entry name" value="DnaJ domain"/>
    <property type="match status" value="1"/>
</dbReference>
<name>A0AA36IID7_9DINO</name>
<dbReference type="PROSITE" id="PS50076">
    <property type="entry name" value="DNAJ_2"/>
    <property type="match status" value="1"/>
</dbReference>
<dbReference type="Proteomes" id="UP001178507">
    <property type="component" value="Unassembled WGS sequence"/>
</dbReference>
<sequence>MAAIRSDRKEIKSAHRRMVKLAGGPRVGRISETEGTFHLVHPDILGADSADLQSIVTEAYNMLGDPESKAAYDEKLRAAKPSLAKSNWSEDAPQFAMGVFVDETKCESCYRCVNIASSTFAIHDNPVREGRSYVALQYGDDRYVVREAIGECPAKAIRYVSREDLTKLEYAMTQCATLRHRARPWEKEALPGPWEIYQELMLDELIGMDMEKAVQSQEDPLADTKVAEELGDHARGILEAANRLSEEQRERIWPFGYGSEAAQAKQALEEQNPNIGKRSARGVEQGDARGVQRAEMKATLFYVLDKDGDGFLYDPELRHFAEKFGFEGSDLEWARVPDAVHPIPLLGVAGPGFAGLREDAGRRGRLPPERRGARRVAARVQPAAASQRVTPRFSEALCPGYLLRRRARAALGLFGRRVEVCSRVRM</sequence>
<dbReference type="PANTHER" id="PTHR45295:SF3">
    <property type="entry name" value="CHAPERONE DNAJ-DOMAIN SUPERFAMILY PROTEIN"/>
    <property type="match status" value="1"/>
</dbReference>
<reference evidence="2" key="1">
    <citation type="submission" date="2023-08" db="EMBL/GenBank/DDBJ databases">
        <authorList>
            <person name="Chen Y."/>
            <person name="Shah S."/>
            <person name="Dougan E. K."/>
            <person name="Thang M."/>
            <person name="Chan C."/>
        </authorList>
    </citation>
    <scope>NUCLEOTIDE SEQUENCE</scope>
</reference>
<dbReference type="AlphaFoldDB" id="A0AA36IID7"/>
<evidence type="ECO:0000313" key="2">
    <source>
        <dbReference type="EMBL" id="CAJ1386885.1"/>
    </source>
</evidence>
<dbReference type="Pfam" id="PF13370">
    <property type="entry name" value="Fer4_13"/>
    <property type="match status" value="1"/>
</dbReference>
<keyword evidence="3" id="KW-1185">Reference proteome</keyword>
<comment type="caution">
    <text evidence="2">The sequence shown here is derived from an EMBL/GenBank/DDBJ whole genome shotgun (WGS) entry which is preliminary data.</text>
</comment>
<gene>
    <name evidence="2" type="ORF">EVOR1521_LOCUS13067</name>
</gene>
<proteinExistence type="predicted"/>
<feature type="domain" description="J" evidence="1">
    <location>
        <begin position="1"/>
        <end position="76"/>
    </location>
</feature>
<protein>
    <recommendedName>
        <fullName evidence="1">J domain-containing protein</fullName>
    </recommendedName>
</protein>